<accession>A0A559LJG7</accession>
<sequence length="450" mass="51158">MDPPSPTVLIESLNSKQTTQGPSPEEWEKMKERIFEIYITKGQPLKVLVSKMNSNGFNATHKMYTTHFKKWGSRFNKNRRENDAEVARSTINVPRTRPRRLVDHIPSRSGLLLLQPHPSADAHLSDGVTKQRSIMSFSEVFVYGLFDTFHFSSNLFDITVPPGVPDHLPAWQQISDECFGVTTLLEEGQYPESRQTFNILCERLKTIFGINDCGMIIVIWPICIRLHQTGLLYKSFALLEYFLDLLRFLAHQRYPSGHPIPNLLKVLRQTPVEERLEILRVGYLCTIRSLERRVGFGNAVVLSMWSKYLKRFNSQELPASALTSRYESVLEEAQISFTVTGTRAIEILHGYIYAAHYNANNQMLTWDLASLMVDRAWSVGLDQPQWCLVTQGYAMAAKLLYAVSEQTGHGNQGEAILWSAITWLASGDRECRTRALMLANMLGGTGNQLL</sequence>
<reference evidence="3 4" key="1">
    <citation type="journal article" date="2019" name="Microbiol. Resour. Announc.">
        <title>High-quality draft genome sequence of Fusarium oxysporum f. sp. cubense strain 160527, a causal agent of Panama disease.</title>
        <authorList>
            <person name="Asai S."/>
            <person name="Ayukawa Y."/>
            <person name="Gan P."/>
            <person name="Masuda S."/>
            <person name="Komatsu K."/>
            <person name="Shirasu K."/>
            <person name="Arie T."/>
        </authorList>
    </citation>
    <scope>NUCLEOTIDE SEQUENCE [LARGE SCALE GENOMIC DNA]</scope>
    <source>
        <strain evidence="3 4">160527</strain>
    </source>
</reference>
<dbReference type="PANTHER" id="PTHR38788">
    <property type="entry name" value="CLR5 DOMAIN-CONTAINING PROTEIN"/>
    <property type="match status" value="1"/>
</dbReference>
<name>A0A559LJG7_FUSOC</name>
<comment type="caution">
    <text evidence="3">The sequence shown here is derived from an EMBL/GenBank/DDBJ whole genome shotgun (WGS) entry which is preliminary data.</text>
</comment>
<evidence type="ECO:0000313" key="4">
    <source>
        <dbReference type="Proteomes" id="UP000320707"/>
    </source>
</evidence>
<organism evidence="3 4">
    <name type="scientific">Fusarium oxysporum f. sp. cubense</name>
    <dbReference type="NCBI Taxonomy" id="61366"/>
    <lineage>
        <taxon>Eukaryota</taxon>
        <taxon>Fungi</taxon>
        <taxon>Dikarya</taxon>
        <taxon>Ascomycota</taxon>
        <taxon>Pezizomycotina</taxon>
        <taxon>Sordariomycetes</taxon>
        <taxon>Hypocreomycetidae</taxon>
        <taxon>Hypocreales</taxon>
        <taxon>Nectriaceae</taxon>
        <taxon>Fusarium</taxon>
        <taxon>Fusarium oxysporum species complex</taxon>
    </lineage>
</organism>
<feature type="compositionally biased region" description="Polar residues" evidence="1">
    <location>
        <begin position="12"/>
        <end position="22"/>
    </location>
</feature>
<dbReference type="InterPro" id="IPR025676">
    <property type="entry name" value="Clr5_dom"/>
</dbReference>
<feature type="region of interest" description="Disordered" evidence="1">
    <location>
        <begin position="1"/>
        <end position="26"/>
    </location>
</feature>
<dbReference type="AlphaFoldDB" id="A0A559LJG7"/>
<feature type="domain" description="Clr5" evidence="2">
    <location>
        <begin position="23"/>
        <end position="73"/>
    </location>
</feature>
<proteinExistence type="predicted"/>
<dbReference type="Proteomes" id="UP000320707">
    <property type="component" value="Unassembled WGS sequence"/>
</dbReference>
<dbReference type="Pfam" id="PF14420">
    <property type="entry name" value="Clr5"/>
    <property type="match status" value="1"/>
</dbReference>
<evidence type="ECO:0000256" key="1">
    <source>
        <dbReference type="SAM" id="MobiDB-lite"/>
    </source>
</evidence>
<gene>
    <name evidence="3" type="ORF">Focb16_v005040</name>
</gene>
<evidence type="ECO:0000313" key="3">
    <source>
        <dbReference type="EMBL" id="TVY74413.1"/>
    </source>
</evidence>
<dbReference type="PANTHER" id="PTHR38788:SF3">
    <property type="entry name" value="CLR5 DOMAIN-CONTAINING PROTEIN"/>
    <property type="match status" value="1"/>
</dbReference>
<protein>
    <recommendedName>
        <fullName evidence="2">Clr5 domain-containing protein</fullName>
    </recommendedName>
</protein>
<dbReference type="EMBL" id="SRMI01000003">
    <property type="protein sequence ID" value="TVY74413.1"/>
    <property type="molecule type" value="Genomic_DNA"/>
</dbReference>
<evidence type="ECO:0000259" key="2">
    <source>
        <dbReference type="Pfam" id="PF14420"/>
    </source>
</evidence>